<dbReference type="Proteomes" id="UP001424741">
    <property type="component" value="Unassembled WGS sequence"/>
</dbReference>
<comment type="caution">
    <text evidence="1">The sequence shown here is derived from an EMBL/GenBank/DDBJ whole genome shotgun (WGS) entry which is preliminary data.</text>
</comment>
<gene>
    <name evidence="1" type="ORF">Rhal01_02339</name>
</gene>
<evidence type="ECO:0000313" key="1">
    <source>
        <dbReference type="EMBL" id="GAA5496157.1"/>
    </source>
</evidence>
<dbReference type="RefSeq" id="WP_346188869.1">
    <property type="nucleotide sequence ID" value="NZ_BAABRL010000007.1"/>
</dbReference>
<name>A0ABP9V494_9BACT</name>
<keyword evidence="2" id="KW-1185">Reference proteome</keyword>
<organism evidence="1 2">
    <name type="scientific">Rubritalea halochordaticola</name>
    <dbReference type="NCBI Taxonomy" id="714537"/>
    <lineage>
        <taxon>Bacteria</taxon>
        <taxon>Pseudomonadati</taxon>
        <taxon>Verrucomicrobiota</taxon>
        <taxon>Verrucomicrobiia</taxon>
        <taxon>Verrucomicrobiales</taxon>
        <taxon>Rubritaleaceae</taxon>
        <taxon>Rubritalea</taxon>
    </lineage>
</organism>
<dbReference type="EMBL" id="BAABRL010000007">
    <property type="protein sequence ID" value="GAA5496157.1"/>
    <property type="molecule type" value="Genomic_DNA"/>
</dbReference>
<sequence length="433" mass="48533">MLRKLTAASIALTCAVSASDTVKFKNGDVISGTIIDITDTGAVRFQYPEATETLEINAEGLDSLTFEQEGTSTHNHGERIYLSNGDELPCDLKKMDDKSISFSTWYAGDFSIPRSKVTKISFENKPESLVYSGPNSLKEWTTAENWVLEQGVLNVNGKGLLAKEFELPNNFIIRFNLEWDGSSPRFRLHLCGRENTTVDRIDRYYLDFTSSGFQFNRVTPRNFDKLGRVSIRSREIKNSTVNVQLKVDRQNQQTVLYLDGVEHGTFDDNAASAPLGSFVILESNQRDGDTLKIKNLQILEWGGNAITRQKNEEIPNKKADTLFDREGFRFSGESPKIEKINDQLTIFFDYQFAKKPMQVPSSRASILYLKEQEPSEEKLKSSYTATLAGGGKISLGQTSLNKDVATTRHPILGECNIKRTAFSTLNSAANQNK</sequence>
<reference evidence="1 2" key="1">
    <citation type="submission" date="2024-02" db="EMBL/GenBank/DDBJ databases">
        <title>Rubritalea halochordaticola NBRC 107102.</title>
        <authorList>
            <person name="Ichikawa N."/>
            <person name="Katano-Makiyama Y."/>
            <person name="Hidaka K."/>
        </authorList>
    </citation>
    <scope>NUCLEOTIDE SEQUENCE [LARGE SCALE GENOMIC DNA]</scope>
    <source>
        <strain evidence="1 2">NBRC 107102</strain>
    </source>
</reference>
<accession>A0ABP9V494</accession>
<protein>
    <submittedName>
        <fullName evidence="1">Uncharacterized protein</fullName>
    </submittedName>
</protein>
<evidence type="ECO:0000313" key="2">
    <source>
        <dbReference type="Proteomes" id="UP001424741"/>
    </source>
</evidence>
<proteinExistence type="predicted"/>